<reference evidence="2" key="1">
    <citation type="submission" date="2022-11" db="UniProtKB">
        <authorList>
            <consortium name="WormBaseParasite"/>
        </authorList>
    </citation>
    <scope>IDENTIFICATION</scope>
</reference>
<accession>A0A915PKX3</accession>
<sequence>MRWTAVFLKRLIKRAIEHIMCDRIQAVCYNVTRWEPENGICDLNFASCIMRTYAEDHCREFDDDLELAYYKCLSGATRCTNKREMISECEKEYLVQIKRIIKTIDQQRGLISDSQYEQKKIKGTLEILEFNPFG</sequence>
<protein>
    <submittedName>
        <fullName evidence="2">CHCH domain-containing protein</fullName>
    </submittedName>
</protein>
<dbReference type="WBParaSite" id="sdigi.contig156.g5374.t1">
    <property type="protein sequence ID" value="sdigi.contig156.g5374.t1"/>
    <property type="gene ID" value="sdigi.contig156.g5374"/>
</dbReference>
<proteinExistence type="predicted"/>
<dbReference type="AlphaFoldDB" id="A0A915PKX3"/>
<dbReference type="Proteomes" id="UP000887581">
    <property type="component" value="Unplaced"/>
</dbReference>
<evidence type="ECO:0000313" key="2">
    <source>
        <dbReference type="WBParaSite" id="sdigi.contig156.g5374.t1"/>
    </source>
</evidence>
<name>A0A915PKX3_9BILA</name>
<organism evidence="1 2">
    <name type="scientific">Setaria digitata</name>
    <dbReference type="NCBI Taxonomy" id="48799"/>
    <lineage>
        <taxon>Eukaryota</taxon>
        <taxon>Metazoa</taxon>
        <taxon>Ecdysozoa</taxon>
        <taxon>Nematoda</taxon>
        <taxon>Chromadorea</taxon>
        <taxon>Rhabditida</taxon>
        <taxon>Spirurina</taxon>
        <taxon>Spiruromorpha</taxon>
        <taxon>Filarioidea</taxon>
        <taxon>Setariidae</taxon>
        <taxon>Setaria</taxon>
    </lineage>
</organism>
<evidence type="ECO:0000313" key="1">
    <source>
        <dbReference type="Proteomes" id="UP000887581"/>
    </source>
</evidence>
<keyword evidence="1" id="KW-1185">Reference proteome</keyword>